<dbReference type="Gene3D" id="3.30.300.210">
    <property type="entry name" value="Nutrient germinant receptor protein C, domain 3"/>
    <property type="match status" value="1"/>
</dbReference>
<keyword evidence="3" id="KW-0309">Germination</keyword>
<evidence type="ECO:0000259" key="9">
    <source>
        <dbReference type="Pfam" id="PF25198"/>
    </source>
</evidence>
<dbReference type="GO" id="GO:0009847">
    <property type="term" value="P:spore germination"/>
    <property type="evidence" value="ECO:0007669"/>
    <property type="project" value="InterPro"/>
</dbReference>
<evidence type="ECO:0000256" key="7">
    <source>
        <dbReference type="ARBA" id="ARBA00023288"/>
    </source>
</evidence>
<dbReference type="EMBL" id="LJCO01000046">
    <property type="protein sequence ID" value="KPV43703.1"/>
    <property type="molecule type" value="Genomic_DNA"/>
</dbReference>
<keyword evidence="5" id="KW-0472">Membrane</keyword>
<dbReference type="AlphaFoldDB" id="A0A0P9CL17"/>
<keyword evidence="6" id="KW-0564">Palmitate</keyword>
<dbReference type="PATRIC" id="fig|471514.4.peg.2029"/>
<evidence type="ECO:0000256" key="2">
    <source>
        <dbReference type="ARBA" id="ARBA00007886"/>
    </source>
</evidence>
<evidence type="ECO:0000256" key="4">
    <source>
        <dbReference type="ARBA" id="ARBA00022729"/>
    </source>
</evidence>
<keyword evidence="11" id="KW-1185">Reference proteome</keyword>
<dbReference type="Proteomes" id="UP000050482">
    <property type="component" value="Unassembled WGS sequence"/>
</dbReference>
<dbReference type="PANTHER" id="PTHR35789:SF1">
    <property type="entry name" value="SPORE GERMINATION PROTEIN B3"/>
    <property type="match status" value="1"/>
</dbReference>
<evidence type="ECO:0000256" key="3">
    <source>
        <dbReference type="ARBA" id="ARBA00022544"/>
    </source>
</evidence>
<reference evidence="10 11" key="1">
    <citation type="submission" date="2015-09" db="EMBL/GenBank/DDBJ databases">
        <title>Draft genome sequence of Alicyclobacillus ferrooxydans DSM 22381.</title>
        <authorList>
            <person name="Hemp J."/>
        </authorList>
    </citation>
    <scope>NUCLEOTIDE SEQUENCE [LARGE SCALE GENOMIC DNA]</scope>
    <source>
        <strain evidence="10 11">TC-34</strain>
    </source>
</reference>
<keyword evidence="7" id="KW-0449">Lipoprotein</keyword>
<dbReference type="InterPro" id="IPR046953">
    <property type="entry name" value="Spore_GerAC-like_C"/>
</dbReference>
<dbReference type="InterPro" id="IPR008844">
    <property type="entry name" value="Spore_GerAC-like"/>
</dbReference>
<dbReference type="InterPro" id="IPR038501">
    <property type="entry name" value="Spore_GerAC_C_sf"/>
</dbReference>
<evidence type="ECO:0000256" key="6">
    <source>
        <dbReference type="ARBA" id="ARBA00023139"/>
    </source>
</evidence>
<dbReference type="OrthoDB" id="9816067at2"/>
<comment type="similarity">
    <text evidence="2">Belongs to the GerABKC lipoprotein family.</text>
</comment>
<comment type="subcellular location">
    <subcellularLocation>
        <location evidence="1">Membrane</location>
        <topology evidence="1">Lipid-anchor</topology>
    </subcellularLocation>
</comment>
<dbReference type="NCBIfam" id="TIGR02887">
    <property type="entry name" value="spore_ger_x_C"/>
    <property type="match status" value="1"/>
</dbReference>
<protein>
    <submittedName>
        <fullName evidence="10">Uncharacterized protein</fullName>
    </submittedName>
</protein>
<keyword evidence="4" id="KW-0732">Signal</keyword>
<feature type="domain" description="Spore germination protein N-terminal" evidence="9">
    <location>
        <begin position="27"/>
        <end position="228"/>
    </location>
</feature>
<evidence type="ECO:0000256" key="5">
    <source>
        <dbReference type="ARBA" id="ARBA00023136"/>
    </source>
</evidence>
<evidence type="ECO:0000313" key="10">
    <source>
        <dbReference type="EMBL" id="KPV43703.1"/>
    </source>
</evidence>
<evidence type="ECO:0000256" key="1">
    <source>
        <dbReference type="ARBA" id="ARBA00004635"/>
    </source>
</evidence>
<gene>
    <name evidence="10" type="ORF">AN477_11120</name>
</gene>
<evidence type="ECO:0000259" key="8">
    <source>
        <dbReference type="Pfam" id="PF05504"/>
    </source>
</evidence>
<dbReference type="STRING" id="471514.AN477_11120"/>
<dbReference type="PANTHER" id="PTHR35789">
    <property type="entry name" value="SPORE GERMINATION PROTEIN B3"/>
    <property type="match status" value="1"/>
</dbReference>
<comment type="caution">
    <text evidence="10">The sequence shown here is derived from an EMBL/GenBank/DDBJ whole genome shotgun (WGS) entry which is preliminary data.</text>
</comment>
<dbReference type="GO" id="GO:0016020">
    <property type="term" value="C:membrane"/>
    <property type="evidence" value="ECO:0007669"/>
    <property type="project" value="UniProtKB-SubCell"/>
</dbReference>
<dbReference type="Pfam" id="PF05504">
    <property type="entry name" value="Spore_GerAC"/>
    <property type="match status" value="1"/>
</dbReference>
<dbReference type="RefSeq" id="WP_054969233.1">
    <property type="nucleotide sequence ID" value="NZ_LJCO01000046.1"/>
</dbReference>
<accession>A0A0P9CL17</accession>
<dbReference type="Pfam" id="PF25198">
    <property type="entry name" value="Spore_GerAC_N"/>
    <property type="match status" value="1"/>
</dbReference>
<dbReference type="InterPro" id="IPR057336">
    <property type="entry name" value="GerAC_N"/>
</dbReference>
<proteinExistence type="inferred from homology"/>
<sequence length="408" mass="44961">MKHVLVKTRAILLVLLLTLPLITGCWDRVEIEQRATVLGLGIDVPDDGVSHSPLDVTHPPGQDKVQPKVLLTAHIAVPGRIPLGPGGGDGGGGGGSGEKAVWTVQAAGEDISDALTNMQQQVAERIFLGHLRIIVVSEAYARKGLRTIDDYFRRDPQIRRTTWLAVSKGKAADVMNMSPPLERVPTLYLLATMDRAKDSGKLPNAFVGRFWTLESSDGQEGFLPYVSIKQENNLKIDGLAYFQQDRMVGATTPFQIVPFMEIAGENPAGYSIPLTVDGKTVVVTAFRRLARIHTDVVNGQPVARVVMHVDTNLSEKDSESLNLQDPKTIADIRQAIKSNLEQGCLQLIQQTQATHSDIFGFGESFRGTHPGYWKRTIKSKQGWERVYPTLKVQLETTSRVHRMGMKDK</sequence>
<feature type="domain" description="Spore germination GerAC-like C-terminal" evidence="8">
    <location>
        <begin position="237"/>
        <end position="404"/>
    </location>
</feature>
<evidence type="ECO:0000313" key="11">
    <source>
        <dbReference type="Proteomes" id="UP000050482"/>
    </source>
</evidence>
<dbReference type="PROSITE" id="PS51257">
    <property type="entry name" value="PROKAR_LIPOPROTEIN"/>
    <property type="match status" value="1"/>
</dbReference>
<name>A0A0P9CL17_9BACL</name>
<organism evidence="10 11">
    <name type="scientific">Alicyclobacillus ferrooxydans</name>
    <dbReference type="NCBI Taxonomy" id="471514"/>
    <lineage>
        <taxon>Bacteria</taxon>
        <taxon>Bacillati</taxon>
        <taxon>Bacillota</taxon>
        <taxon>Bacilli</taxon>
        <taxon>Bacillales</taxon>
        <taxon>Alicyclobacillaceae</taxon>
        <taxon>Alicyclobacillus</taxon>
    </lineage>
</organism>